<dbReference type="Proteomes" id="UP000559256">
    <property type="component" value="Unassembled WGS sequence"/>
</dbReference>
<gene>
    <name evidence="2" type="ORF">D9758_016705</name>
</gene>
<sequence>MCHMDYNGIAYQVMTDRDRLIDPFTPRPPNNQTVQMVVVKSRIILDRMMFDRYSGSFTPKNLRFHYGDAAGVETTDDKNLKEEDFLLFPATVHVEFKVSDVKDIYWNDKIFDNLELPQDTKEMILAMVKTQTSGKLKFDDFVLGKGMGLIFNLHGPPGVGKTLTAEAISEVTRSALYLISAGDLGVTAESLDPALSRISALAFRWKAIALIDEADVFLERRQVDNVERNAMVAVFLRHLEYYPGILFLTTNRVSVFDEAIKSRIHISLFYDRLSPETREHLWDAFLSEADPQFFAFLHEKPKQKKILRNLPLNGREIKSVVKTAAAMALYDGQREMRFDDLIQAIQTLNWQPIMARQKLKLVGGLEFPFRSKSQADPSTMAKKLNGHGKY</sequence>
<dbReference type="PANTHER" id="PTHR46411:SF2">
    <property type="entry name" value="AAA+ ATPASE DOMAIN-CONTAINING PROTEIN"/>
    <property type="match status" value="1"/>
</dbReference>
<evidence type="ECO:0000313" key="2">
    <source>
        <dbReference type="EMBL" id="KAF5335856.1"/>
    </source>
</evidence>
<evidence type="ECO:0000313" key="3">
    <source>
        <dbReference type="Proteomes" id="UP000559256"/>
    </source>
</evidence>
<organism evidence="2 3">
    <name type="scientific">Tetrapyrgos nigripes</name>
    <dbReference type="NCBI Taxonomy" id="182062"/>
    <lineage>
        <taxon>Eukaryota</taxon>
        <taxon>Fungi</taxon>
        <taxon>Dikarya</taxon>
        <taxon>Basidiomycota</taxon>
        <taxon>Agaricomycotina</taxon>
        <taxon>Agaricomycetes</taxon>
        <taxon>Agaricomycetidae</taxon>
        <taxon>Agaricales</taxon>
        <taxon>Marasmiineae</taxon>
        <taxon>Marasmiaceae</taxon>
        <taxon>Tetrapyrgos</taxon>
    </lineage>
</organism>
<dbReference type="Gene3D" id="3.40.50.300">
    <property type="entry name" value="P-loop containing nucleotide triphosphate hydrolases"/>
    <property type="match status" value="1"/>
</dbReference>
<keyword evidence="3" id="KW-1185">Reference proteome</keyword>
<dbReference type="GO" id="GO:0016887">
    <property type="term" value="F:ATP hydrolysis activity"/>
    <property type="evidence" value="ECO:0007669"/>
    <property type="project" value="InterPro"/>
</dbReference>
<evidence type="ECO:0000259" key="1">
    <source>
        <dbReference type="SMART" id="SM00382"/>
    </source>
</evidence>
<dbReference type="InterPro" id="IPR003959">
    <property type="entry name" value="ATPase_AAA_core"/>
</dbReference>
<dbReference type="AlphaFoldDB" id="A0A8H5C661"/>
<name>A0A8H5C661_9AGAR</name>
<dbReference type="PANTHER" id="PTHR46411">
    <property type="entry name" value="FAMILY ATPASE, PUTATIVE-RELATED"/>
    <property type="match status" value="1"/>
</dbReference>
<dbReference type="InterPro" id="IPR003593">
    <property type="entry name" value="AAA+_ATPase"/>
</dbReference>
<protein>
    <recommendedName>
        <fullName evidence="1">AAA+ ATPase domain-containing protein</fullName>
    </recommendedName>
</protein>
<dbReference type="OrthoDB" id="10042665at2759"/>
<dbReference type="EMBL" id="JAACJM010000236">
    <property type="protein sequence ID" value="KAF5335856.1"/>
    <property type="molecule type" value="Genomic_DNA"/>
</dbReference>
<reference evidence="2 3" key="1">
    <citation type="journal article" date="2020" name="ISME J.">
        <title>Uncovering the hidden diversity of litter-decomposition mechanisms in mushroom-forming fungi.</title>
        <authorList>
            <person name="Floudas D."/>
            <person name="Bentzer J."/>
            <person name="Ahren D."/>
            <person name="Johansson T."/>
            <person name="Persson P."/>
            <person name="Tunlid A."/>
        </authorList>
    </citation>
    <scope>NUCLEOTIDE SEQUENCE [LARGE SCALE GENOMIC DNA]</scope>
    <source>
        <strain evidence="2 3">CBS 291.85</strain>
    </source>
</reference>
<feature type="domain" description="AAA+ ATPase" evidence="1">
    <location>
        <begin position="147"/>
        <end position="274"/>
    </location>
</feature>
<dbReference type="SMART" id="SM00382">
    <property type="entry name" value="AAA"/>
    <property type="match status" value="1"/>
</dbReference>
<accession>A0A8H5C661</accession>
<dbReference type="Pfam" id="PF00004">
    <property type="entry name" value="AAA"/>
    <property type="match status" value="1"/>
</dbReference>
<dbReference type="GO" id="GO:0005524">
    <property type="term" value="F:ATP binding"/>
    <property type="evidence" value="ECO:0007669"/>
    <property type="project" value="InterPro"/>
</dbReference>
<dbReference type="SUPFAM" id="SSF52540">
    <property type="entry name" value="P-loop containing nucleoside triphosphate hydrolases"/>
    <property type="match status" value="1"/>
</dbReference>
<dbReference type="InterPro" id="IPR027417">
    <property type="entry name" value="P-loop_NTPase"/>
</dbReference>
<comment type="caution">
    <text evidence="2">The sequence shown here is derived from an EMBL/GenBank/DDBJ whole genome shotgun (WGS) entry which is preliminary data.</text>
</comment>
<proteinExistence type="predicted"/>